<organism evidence="1 2">
    <name type="scientific">Leptospira neocaledonica</name>
    <dbReference type="NCBI Taxonomy" id="2023192"/>
    <lineage>
        <taxon>Bacteria</taxon>
        <taxon>Pseudomonadati</taxon>
        <taxon>Spirochaetota</taxon>
        <taxon>Spirochaetia</taxon>
        <taxon>Leptospirales</taxon>
        <taxon>Leptospiraceae</taxon>
        <taxon>Leptospira</taxon>
    </lineage>
</organism>
<reference evidence="1 2" key="1">
    <citation type="submission" date="2017-07" db="EMBL/GenBank/DDBJ databases">
        <title>Leptospira spp. isolated from tropical soils.</title>
        <authorList>
            <person name="Thibeaux R."/>
            <person name="Iraola G."/>
            <person name="Ferres I."/>
            <person name="Bierque E."/>
            <person name="Girault D."/>
            <person name="Soupe-Gilbert M.-E."/>
            <person name="Picardeau M."/>
            <person name="Goarant C."/>
        </authorList>
    </citation>
    <scope>NUCLEOTIDE SEQUENCE [LARGE SCALE GENOMIC DNA]</scope>
    <source>
        <strain evidence="1 2">ES4-C-A1</strain>
    </source>
</reference>
<dbReference type="AlphaFoldDB" id="A0A2N0A0I4"/>
<proteinExistence type="predicted"/>
<gene>
    <name evidence="1" type="ORF">CH365_05150</name>
</gene>
<keyword evidence="2" id="KW-1185">Reference proteome</keyword>
<accession>A0A2N0A0I4</accession>
<comment type="caution">
    <text evidence="1">The sequence shown here is derived from an EMBL/GenBank/DDBJ whole genome shotgun (WGS) entry which is preliminary data.</text>
</comment>
<sequence>MHSVGFLYGISEEDEPESPVVNEKYPFWNPLYFVNQMGKNSLDSSLLMFSLSDGFAFGVQ</sequence>
<dbReference type="EMBL" id="NPEA01000003">
    <property type="protein sequence ID" value="PJZ77822.1"/>
    <property type="molecule type" value="Genomic_DNA"/>
</dbReference>
<evidence type="ECO:0000313" key="1">
    <source>
        <dbReference type="EMBL" id="PJZ77822.1"/>
    </source>
</evidence>
<evidence type="ECO:0000313" key="2">
    <source>
        <dbReference type="Proteomes" id="UP000231843"/>
    </source>
</evidence>
<dbReference type="Proteomes" id="UP000231843">
    <property type="component" value="Unassembled WGS sequence"/>
</dbReference>
<protein>
    <submittedName>
        <fullName evidence="1">Uncharacterized protein</fullName>
    </submittedName>
</protein>
<name>A0A2N0A0I4_9LEPT</name>